<evidence type="ECO:0000256" key="4">
    <source>
        <dbReference type="ARBA" id="ARBA00022801"/>
    </source>
</evidence>
<gene>
    <name evidence="18" type="ORF">K461DRAFT_294492</name>
</gene>
<evidence type="ECO:0000256" key="2">
    <source>
        <dbReference type="ARBA" id="ARBA00011245"/>
    </source>
</evidence>
<organism evidence="18 19">
    <name type="scientific">Myriangium duriaei CBS 260.36</name>
    <dbReference type="NCBI Taxonomy" id="1168546"/>
    <lineage>
        <taxon>Eukaryota</taxon>
        <taxon>Fungi</taxon>
        <taxon>Dikarya</taxon>
        <taxon>Ascomycota</taxon>
        <taxon>Pezizomycotina</taxon>
        <taxon>Dothideomycetes</taxon>
        <taxon>Dothideomycetidae</taxon>
        <taxon>Myriangiales</taxon>
        <taxon>Myriangiaceae</taxon>
        <taxon>Myriangium</taxon>
    </lineage>
</organism>
<comment type="catalytic activity">
    <reaction evidence="11">
        <text>1D-myo-inositol 1,2,6-trisphosphate + H2O = 1D-myo-inositol 1,2-bisphosphate + phosphate</text>
        <dbReference type="Rhea" id="RHEA:77131"/>
        <dbReference type="ChEBI" id="CHEBI:15377"/>
        <dbReference type="ChEBI" id="CHEBI:43474"/>
        <dbReference type="ChEBI" id="CHEBI:195537"/>
        <dbReference type="ChEBI" id="CHEBI:195539"/>
    </reaction>
    <physiologicalReaction direction="left-to-right" evidence="11">
        <dbReference type="Rhea" id="RHEA:77132"/>
    </physiologicalReaction>
</comment>
<keyword evidence="6" id="KW-0325">Glycoprotein</keyword>
<dbReference type="SUPFAM" id="SSF53254">
    <property type="entry name" value="Phosphoglycerate mutase-like"/>
    <property type="match status" value="1"/>
</dbReference>
<evidence type="ECO:0000313" key="18">
    <source>
        <dbReference type="EMBL" id="KAF2151588.1"/>
    </source>
</evidence>
<feature type="active site" description="Proton donor" evidence="16">
    <location>
        <position position="347"/>
    </location>
</feature>
<evidence type="ECO:0000256" key="7">
    <source>
        <dbReference type="ARBA" id="ARBA00041857"/>
    </source>
</evidence>
<proteinExistence type="predicted"/>
<evidence type="ECO:0000256" key="6">
    <source>
        <dbReference type="ARBA" id="ARBA00023180"/>
    </source>
</evidence>
<keyword evidence="19" id="KW-1185">Reference proteome</keyword>
<dbReference type="InterPro" id="IPR029033">
    <property type="entry name" value="His_PPase_superfam"/>
</dbReference>
<comment type="catalytic activity">
    <reaction evidence="12">
        <text>1D-myo-inositol 1,2,4,5,6-pentakisphosphate + H2O = 1D-myo-inositol 1,2,5,6-tetrakisphosphate + phosphate</text>
        <dbReference type="Rhea" id="RHEA:77115"/>
        <dbReference type="ChEBI" id="CHEBI:15377"/>
        <dbReference type="ChEBI" id="CHEBI:43474"/>
        <dbReference type="ChEBI" id="CHEBI:57798"/>
        <dbReference type="ChEBI" id="CHEBI:195535"/>
    </reaction>
    <physiologicalReaction direction="left-to-right" evidence="12">
        <dbReference type="Rhea" id="RHEA:77116"/>
    </physiologicalReaction>
</comment>
<dbReference type="OrthoDB" id="6509975at2759"/>
<dbReference type="AlphaFoldDB" id="A0A9P4MFX9"/>
<evidence type="ECO:0000313" key="19">
    <source>
        <dbReference type="Proteomes" id="UP000799439"/>
    </source>
</evidence>
<evidence type="ECO:0000256" key="1">
    <source>
        <dbReference type="ARBA" id="ARBA00004613"/>
    </source>
</evidence>
<name>A0A9P4MFX9_9PEZI</name>
<evidence type="ECO:0000256" key="13">
    <source>
        <dbReference type="ARBA" id="ARBA00043788"/>
    </source>
</evidence>
<dbReference type="InterPro" id="IPR016274">
    <property type="entry name" value="Histidine_acid_Pase_euk"/>
</dbReference>
<evidence type="ECO:0000256" key="5">
    <source>
        <dbReference type="ARBA" id="ARBA00023157"/>
    </source>
</evidence>
<comment type="catalytic activity">
    <reaction evidence="9">
        <text>1D-myo-inositol 1,2,5,6-tetrakisphosphate + H2O = 1D-myo-inositol 1,2,6-trisphosphate + phosphate</text>
        <dbReference type="Rhea" id="RHEA:77119"/>
        <dbReference type="ChEBI" id="CHEBI:15377"/>
        <dbReference type="ChEBI" id="CHEBI:43474"/>
        <dbReference type="ChEBI" id="CHEBI:195535"/>
        <dbReference type="ChEBI" id="CHEBI:195537"/>
    </reaction>
    <physiologicalReaction direction="left-to-right" evidence="9">
        <dbReference type="Rhea" id="RHEA:77120"/>
    </physiologicalReaction>
</comment>
<feature type="active site" description="Nucleophile" evidence="16">
    <location>
        <position position="71"/>
    </location>
</feature>
<feature type="disulfide bond" evidence="17">
    <location>
        <begin position="420"/>
        <end position="428"/>
    </location>
</feature>
<comment type="catalytic activity">
    <reaction evidence="13">
        <text>1D-myo-inositol hexakisphosphate + H2O = 1D-myo-inositol 1,2,4,5,6-pentakisphosphate + phosphate</text>
        <dbReference type="Rhea" id="RHEA:16989"/>
        <dbReference type="ChEBI" id="CHEBI:15377"/>
        <dbReference type="ChEBI" id="CHEBI:43474"/>
        <dbReference type="ChEBI" id="CHEBI:57798"/>
        <dbReference type="ChEBI" id="CHEBI:58130"/>
        <dbReference type="EC" id="3.1.3.8"/>
    </reaction>
    <physiologicalReaction direction="left-to-right" evidence="13">
        <dbReference type="Rhea" id="RHEA:16990"/>
    </physiologicalReaction>
</comment>
<dbReference type="Pfam" id="PF00328">
    <property type="entry name" value="His_Phos_2"/>
    <property type="match status" value="1"/>
</dbReference>
<dbReference type="Proteomes" id="UP000799439">
    <property type="component" value="Unassembled WGS sequence"/>
</dbReference>
<evidence type="ECO:0000256" key="15">
    <source>
        <dbReference type="ARBA" id="ARBA00044262"/>
    </source>
</evidence>
<evidence type="ECO:0000256" key="14">
    <source>
        <dbReference type="ARBA" id="ARBA00044106"/>
    </source>
</evidence>
<dbReference type="PANTHER" id="PTHR20963">
    <property type="entry name" value="MULTIPLE INOSITOL POLYPHOSPHATE PHOSPHATASE-RELATED"/>
    <property type="match status" value="1"/>
</dbReference>
<evidence type="ECO:0000256" key="16">
    <source>
        <dbReference type="PIRSR" id="PIRSR000894-1"/>
    </source>
</evidence>
<feature type="disulfide bond" evidence="17">
    <location>
        <begin position="202"/>
        <end position="449"/>
    </location>
</feature>
<dbReference type="InterPro" id="IPR000560">
    <property type="entry name" value="His_Pase_clade-2"/>
</dbReference>
<evidence type="ECO:0000256" key="9">
    <source>
        <dbReference type="ARBA" id="ARBA00043670"/>
    </source>
</evidence>
<comment type="catalytic activity">
    <reaction evidence="10">
        <text>1D-myo-inositol 1,2-bisphosphate + H2O = 1D-myo-inositol 2-phosphate + phosphate</text>
        <dbReference type="Rhea" id="RHEA:77135"/>
        <dbReference type="ChEBI" id="CHEBI:15377"/>
        <dbReference type="ChEBI" id="CHEBI:43474"/>
        <dbReference type="ChEBI" id="CHEBI:84142"/>
        <dbReference type="ChEBI" id="CHEBI:195539"/>
    </reaction>
    <physiologicalReaction direction="left-to-right" evidence="10">
        <dbReference type="Rhea" id="RHEA:77136"/>
    </physiologicalReaction>
</comment>
<dbReference type="GO" id="GO:0016158">
    <property type="term" value="F:inositol hexakisphosphate 3-phosphatase activity"/>
    <property type="evidence" value="ECO:0007669"/>
    <property type="project" value="UniProtKB-EC"/>
</dbReference>
<dbReference type="CDD" id="cd07061">
    <property type="entry name" value="HP_HAP_like"/>
    <property type="match status" value="1"/>
</dbReference>
<dbReference type="GO" id="GO:0003993">
    <property type="term" value="F:acid phosphatase activity"/>
    <property type="evidence" value="ECO:0007669"/>
    <property type="project" value="TreeGrafter"/>
</dbReference>
<keyword evidence="5 17" id="KW-1015">Disulfide bond</keyword>
<comment type="caution">
    <text evidence="18">The sequence shown here is derived from an EMBL/GenBank/DDBJ whole genome shotgun (WGS) entry which is preliminary data.</text>
</comment>
<evidence type="ECO:0000256" key="12">
    <source>
        <dbReference type="ARBA" id="ARBA00043748"/>
    </source>
</evidence>
<dbReference type="EMBL" id="ML996087">
    <property type="protein sequence ID" value="KAF2151588.1"/>
    <property type="molecule type" value="Genomic_DNA"/>
</dbReference>
<evidence type="ECO:0000256" key="10">
    <source>
        <dbReference type="ARBA" id="ARBA00043675"/>
    </source>
</evidence>
<dbReference type="Gene3D" id="3.40.50.1240">
    <property type="entry name" value="Phosphoglycerate mutase-like"/>
    <property type="match status" value="1"/>
</dbReference>
<keyword evidence="3" id="KW-0964">Secreted</keyword>
<dbReference type="PIRSF" id="PIRSF000894">
    <property type="entry name" value="Acid_phosphatase"/>
    <property type="match status" value="1"/>
</dbReference>
<comment type="subunit">
    <text evidence="2">Monomer.</text>
</comment>
<dbReference type="PANTHER" id="PTHR20963:SF24">
    <property type="entry name" value="3-PHYTASE B"/>
    <property type="match status" value="1"/>
</dbReference>
<keyword evidence="4" id="KW-0378">Hydrolase</keyword>
<evidence type="ECO:0000256" key="3">
    <source>
        <dbReference type="ARBA" id="ARBA00022525"/>
    </source>
</evidence>
<reference evidence="18" key="1">
    <citation type="journal article" date="2020" name="Stud. Mycol.">
        <title>101 Dothideomycetes genomes: a test case for predicting lifestyles and emergence of pathogens.</title>
        <authorList>
            <person name="Haridas S."/>
            <person name="Albert R."/>
            <person name="Binder M."/>
            <person name="Bloem J."/>
            <person name="Labutti K."/>
            <person name="Salamov A."/>
            <person name="Andreopoulos B."/>
            <person name="Baker S."/>
            <person name="Barry K."/>
            <person name="Bills G."/>
            <person name="Bluhm B."/>
            <person name="Cannon C."/>
            <person name="Castanera R."/>
            <person name="Culley D."/>
            <person name="Daum C."/>
            <person name="Ezra D."/>
            <person name="Gonzalez J."/>
            <person name="Henrissat B."/>
            <person name="Kuo A."/>
            <person name="Liang C."/>
            <person name="Lipzen A."/>
            <person name="Lutzoni F."/>
            <person name="Magnuson J."/>
            <person name="Mondo S."/>
            <person name="Nolan M."/>
            <person name="Ohm R."/>
            <person name="Pangilinan J."/>
            <person name="Park H.-J."/>
            <person name="Ramirez L."/>
            <person name="Alfaro M."/>
            <person name="Sun H."/>
            <person name="Tritt A."/>
            <person name="Yoshinaga Y."/>
            <person name="Zwiers L.-H."/>
            <person name="Turgeon B."/>
            <person name="Goodwin S."/>
            <person name="Spatafora J."/>
            <person name="Crous P."/>
            <person name="Grigoriev I."/>
        </authorList>
    </citation>
    <scope>NUCLEOTIDE SEQUENCE</scope>
    <source>
        <strain evidence="18">CBS 260.36</strain>
    </source>
</reference>
<feature type="disulfide bond" evidence="17">
    <location>
        <begin position="251"/>
        <end position="267"/>
    </location>
</feature>
<evidence type="ECO:0000256" key="11">
    <source>
        <dbReference type="ARBA" id="ARBA00043721"/>
    </source>
</evidence>
<accession>A0A9P4MFX9</accession>
<sequence>MDRHSGRLIFNQANCGAGKQGCDDVYKGYRCQPEISRHWGFASPYFSNPGEISPKLPKDCRYTFAQVLSRHGARFPIRINQFLSRQAVRTIRRTSKHFPDKYQFLETYKFDLKRSAQTLFGQQQMINSGVKFYKRYRRLARKTDPFLRAAGSKRVVMSAYNFTQGFQKAKAKEKGGGTLSPHPVLIIPEKDGQNNTLCHGACDAYEAGPAYGLISRMKWAAKFTPAISKRINKETGAKLRAYEVVSLMDMCPFDTVAHPKGQVSDFCALFSIEEWKSYSHYYTLGKFHGYGPGDPLGPSQGVGWTNELISRLTGTAVEPKGSINHTLNSNPDTFPLDRKLYADFTHDDDMVTIYYAMGLYHEKKPKLGEKHIDDFEAPTGVPFAARMYVEKMICNADGSTHTPELVRVLINDRVVPLQNCDADELGRCTLDKFIDSLEFARTGGNWSSCVLSEA</sequence>
<comment type="subcellular location">
    <subcellularLocation>
        <location evidence="1">Secreted</location>
    </subcellularLocation>
</comment>
<protein>
    <recommendedName>
        <fullName evidence="14">Phytase A</fullName>
    </recommendedName>
    <alternativeName>
        <fullName evidence="15">Histidine acid phosphatase phyA</fullName>
    </alternativeName>
    <alternativeName>
        <fullName evidence="8">Myo-inositol hexakisphosphate phosphohydrolase A</fullName>
    </alternativeName>
    <alternativeName>
        <fullName evidence="7">Myo-inositol-hexaphosphate 3-phosphohydrolase A</fullName>
    </alternativeName>
</protein>
<dbReference type="GO" id="GO:0005576">
    <property type="term" value="C:extracellular region"/>
    <property type="evidence" value="ECO:0007669"/>
    <property type="project" value="UniProtKB-SubCell"/>
</dbReference>
<evidence type="ECO:0000256" key="17">
    <source>
        <dbReference type="PIRSR" id="PIRSR000894-2"/>
    </source>
</evidence>
<evidence type="ECO:0000256" key="8">
    <source>
        <dbReference type="ARBA" id="ARBA00042300"/>
    </source>
</evidence>
<feature type="disulfide bond" evidence="17">
    <location>
        <begin position="60"/>
        <end position="394"/>
    </location>
</feature>